<dbReference type="Proteomes" id="UP001054945">
    <property type="component" value="Unassembled WGS sequence"/>
</dbReference>
<evidence type="ECO:0000313" key="1">
    <source>
        <dbReference type="EMBL" id="GIY20324.1"/>
    </source>
</evidence>
<dbReference type="AlphaFoldDB" id="A0AAV4RH37"/>
<reference evidence="1 2" key="1">
    <citation type="submission" date="2021-06" db="EMBL/GenBank/DDBJ databases">
        <title>Caerostris extrusa draft genome.</title>
        <authorList>
            <person name="Kono N."/>
            <person name="Arakawa K."/>
        </authorList>
    </citation>
    <scope>NUCLEOTIDE SEQUENCE [LARGE SCALE GENOMIC DNA]</scope>
</reference>
<keyword evidence="2" id="KW-1185">Reference proteome</keyword>
<dbReference type="EMBL" id="BPLR01007867">
    <property type="protein sequence ID" value="GIY20324.1"/>
    <property type="molecule type" value="Genomic_DNA"/>
</dbReference>
<evidence type="ECO:0000313" key="2">
    <source>
        <dbReference type="Proteomes" id="UP001054945"/>
    </source>
</evidence>
<comment type="caution">
    <text evidence="1">The sequence shown here is derived from an EMBL/GenBank/DDBJ whole genome shotgun (WGS) entry which is preliminary data.</text>
</comment>
<name>A0AAV4RH37_CAEEX</name>
<organism evidence="1 2">
    <name type="scientific">Caerostris extrusa</name>
    <name type="common">Bark spider</name>
    <name type="synonym">Caerostris bankana</name>
    <dbReference type="NCBI Taxonomy" id="172846"/>
    <lineage>
        <taxon>Eukaryota</taxon>
        <taxon>Metazoa</taxon>
        <taxon>Ecdysozoa</taxon>
        <taxon>Arthropoda</taxon>
        <taxon>Chelicerata</taxon>
        <taxon>Arachnida</taxon>
        <taxon>Araneae</taxon>
        <taxon>Araneomorphae</taxon>
        <taxon>Entelegynae</taxon>
        <taxon>Araneoidea</taxon>
        <taxon>Araneidae</taxon>
        <taxon>Caerostris</taxon>
    </lineage>
</organism>
<sequence length="93" mass="10610">MSSIGQYKDLQIGVIIPSTVETHASLATFSQIPHWMGYRQLIGVNMRCDETVIALSYRQQSKDPLHPSPPDKPLRCGDKRQFIFCVRKSSFTR</sequence>
<proteinExistence type="predicted"/>
<accession>A0AAV4RH37</accession>
<gene>
    <name evidence="1" type="ORF">CEXT_600061</name>
</gene>
<protein>
    <submittedName>
        <fullName evidence="1">Uncharacterized protein</fullName>
    </submittedName>
</protein>